<evidence type="ECO:0000259" key="1">
    <source>
        <dbReference type="Pfam" id="PF00899"/>
    </source>
</evidence>
<dbReference type="InterPro" id="IPR049268">
    <property type="entry name" value="PaaA-like_N"/>
</dbReference>
<keyword evidence="4" id="KW-1185">Reference proteome</keyword>
<evidence type="ECO:0000259" key="2">
    <source>
        <dbReference type="Pfam" id="PF21475"/>
    </source>
</evidence>
<dbReference type="Gene3D" id="3.40.50.720">
    <property type="entry name" value="NAD(P)-binding Rossmann-like Domain"/>
    <property type="match status" value="1"/>
</dbReference>
<proteinExistence type="predicted"/>
<comment type="caution">
    <text evidence="3">The sequence shown here is derived from an EMBL/GenBank/DDBJ whole genome shotgun (WGS) entry which is preliminary data.</text>
</comment>
<dbReference type="SUPFAM" id="SSF69572">
    <property type="entry name" value="Activating enzymes of the ubiquitin-like proteins"/>
    <property type="match status" value="1"/>
</dbReference>
<protein>
    <submittedName>
        <fullName evidence="3">Uncharacterized protein</fullName>
    </submittedName>
</protein>
<dbReference type="GO" id="GO:0004792">
    <property type="term" value="F:thiosulfate-cyanide sulfurtransferase activity"/>
    <property type="evidence" value="ECO:0007669"/>
    <property type="project" value="TreeGrafter"/>
</dbReference>
<dbReference type="Proteomes" id="UP000092377">
    <property type="component" value="Unassembled WGS sequence"/>
</dbReference>
<dbReference type="GO" id="GO:0005737">
    <property type="term" value="C:cytoplasm"/>
    <property type="evidence" value="ECO:0007669"/>
    <property type="project" value="TreeGrafter"/>
</dbReference>
<dbReference type="GO" id="GO:0032446">
    <property type="term" value="P:protein modification by small protein conjugation"/>
    <property type="evidence" value="ECO:0007669"/>
    <property type="project" value="TreeGrafter"/>
</dbReference>
<evidence type="ECO:0000313" key="3">
    <source>
        <dbReference type="EMBL" id="OBU11116.1"/>
    </source>
</evidence>
<name>A0A1B8HNQ6_9GAMM</name>
<organism evidence="3 4">
    <name type="scientific">Morganella psychrotolerans</name>
    <dbReference type="NCBI Taxonomy" id="368603"/>
    <lineage>
        <taxon>Bacteria</taxon>
        <taxon>Pseudomonadati</taxon>
        <taxon>Pseudomonadota</taxon>
        <taxon>Gammaproteobacteria</taxon>
        <taxon>Enterobacterales</taxon>
        <taxon>Morganellaceae</taxon>
        <taxon>Morganella</taxon>
    </lineage>
</organism>
<dbReference type="GO" id="GO:0008641">
    <property type="term" value="F:ubiquitin-like modifier activating enzyme activity"/>
    <property type="evidence" value="ECO:0007669"/>
    <property type="project" value="InterPro"/>
</dbReference>
<dbReference type="PANTHER" id="PTHR10953">
    <property type="entry name" value="UBIQUITIN-ACTIVATING ENZYME E1"/>
    <property type="match status" value="1"/>
</dbReference>
<dbReference type="Pfam" id="PF21475">
    <property type="entry name" value="PaaA-like_N"/>
    <property type="match status" value="1"/>
</dbReference>
<dbReference type="PANTHER" id="PTHR10953:SF102">
    <property type="entry name" value="ADENYLYLTRANSFERASE AND SULFURTRANSFERASE MOCS3"/>
    <property type="match status" value="1"/>
</dbReference>
<feature type="domain" description="THIF-type NAD/FAD binding fold" evidence="1">
    <location>
        <begin position="104"/>
        <end position="356"/>
    </location>
</feature>
<dbReference type="EMBL" id="LZEY01000012">
    <property type="protein sequence ID" value="OBU11116.1"/>
    <property type="molecule type" value="Genomic_DNA"/>
</dbReference>
<gene>
    <name evidence="3" type="ORF">AYY18_04085</name>
</gene>
<dbReference type="InterPro" id="IPR000594">
    <property type="entry name" value="ThiF_NAD_FAD-bd"/>
</dbReference>
<sequence length="373" mass="42232">MLITKPRIKRSHNIILSEDGDICIGEIPHKSQIIKNPPEWAKVVLSKLDGFHTIPRIHKELSLKGCDISNNDINSFINKLNSFGLIEDNAVFSDILTPEEIELYDRQLLQFSVIDKNNNNSIKYQEKLKNSRVLILGMGGWGTWCSLQLAMSGVGTLRIVDGDDVELSNLNRQVLYTFEDIGKNKTDAAAQALKRHNKYIQVEKYQKFATTDKEQLSELLNEVDLILLAWASLGYFRRNTVEESVHFLAKEKNIPIIELGGDPFDISVGPVYLNTNKDSGYSDVKKCVKHNFYSSKPHIRKFQEARMKQQFLNGNRVVNAWQSAPSLAAMSGLVADQVVKIITGYDVPALIGKKMHMCLRDFSTREEIISDGY</sequence>
<dbReference type="InterPro" id="IPR045886">
    <property type="entry name" value="ThiF/MoeB/HesA"/>
</dbReference>
<accession>A0A1B8HNQ6</accession>
<dbReference type="AlphaFoldDB" id="A0A1B8HNQ6"/>
<reference evidence="4" key="1">
    <citation type="submission" date="2016-06" db="EMBL/GenBank/DDBJ databases">
        <authorList>
            <person name="Butler K."/>
        </authorList>
    </citation>
    <scope>NUCLEOTIDE SEQUENCE [LARGE SCALE GENOMIC DNA]</scope>
    <source>
        <strain evidence="4">GCSL-Mp20</strain>
    </source>
</reference>
<dbReference type="RefSeq" id="WP_067401473.1">
    <property type="nucleotide sequence ID" value="NZ_LZEY01000012.1"/>
</dbReference>
<dbReference type="OrthoDB" id="9804286at2"/>
<dbReference type="Pfam" id="PF00899">
    <property type="entry name" value="ThiF"/>
    <property type="match status" value="1"/>
</dbReference>
<evidence type="ECO:0000313" key="4">
    <source>
        <dbReference type="Proteomes" id="UP000092377"/>
    </source>
</evidence>
<dbReference type="GO" id="GO:0016779">
    <property type="term" value="F:nucleotidyltransferase activity"/>
    <property type="evidence" value="ECO:0007669"/>
    <property type="project" value="TreeGrafter"/>
</dbReference>
<feature type="domain" description="PaaA-like N-terminal" evidence="2">
    <location>
        <begin position="11"/>
        <end position="69"/>
    </location>
</feature>
<dbReference type="InterPro" id="IPR035985">
    <property type="entry name" value="Ubiquitin-activating_enz"/>
</dbReference>